<dbReference type="InterPro" id="IPR013897">
    <property type="entry name" value="Duc1"/>
</dbReference>
<feature type="domain" description="DUF547" evidence="2">
    <location>
        <begin position="1022"/>
        <end position="1167"/>
    </location>
</feature>
<dbReference type="PANTHER" id="PTHR46361:SF3">
    <property type="entry name" value="ELECTRON CARRIER_ PROTEIN DISULFIDE OXIDOREDUCTASE"/>
    <property type="match status" value="1"/>
</dbReference>
<dbReference type="InterPro" id="IPR006869">
    <property type="entry name" value="DUF547"/>
</dbReference>
<feature type="compositionally biased region" description="Acidic residues" evidence="1">
    <location>
        <begin position="396"/>
        <end position="415"/>
    </location>
</feature>
<dbReference type="EMBL" id="GL349501">
    <property type="protein sequence ID" value="KNC55430.1"/>
    <property type="molecule type" value="Genomic_DNA"/>
</dbReference>
<reference evidence="4 5" key="1">
    <citation type="submission" date="2010-05" db="EMBL/GenBank/DDBJ databases">
        <title>The Genome Sequence of Thecamonas trahens ATCC 50062.</title>
        <authorList>
            <consortium name="The Broad Institute Genome Sequencing Platform"/>
            <person name="Russ C."/>
            <person name="Cuomo C."/>
            <person name="Shea T."/>
            <person name="Young S.K."/>
            <person name="Zeng Q."/>
            <person name="Koehrsen M."/>
            <person name="Haas B."/>
            <person name="Borodovsky M."/>
            <person name="Guigo R."/>
            <person name="Alvarado L."/>
            <person name="Berlin A."/>
            <person name="Bochicchio J."/>
            <person name="Borenstein D."/>
            <person name="Chapman S."/>
            <person name="Chen Z."/>
            <person name="Freedman E."/>
            <person name="Gellesch M."/>
            <person name="Goldberg J."/>
            <person name="Griggs A."/>
            <person name="Gujja S."/>
            <person name="Heilman E."/>
            <person name="Heiman D."/>
            <person name="Hepburn T."/>
            <person name="Howarth C."/>
            <person name="Jen D."/>
            <person name="Larson L."/>
            <person name="Mehta T."/>
            <person name="Park D."/>
            <person name="Pearson M."/>
            <person name="Roberts A."/>
            <person name="Saif S."/>
            <person name="Shenoy N."/>
            <person name="Sisk P."/>
            <person name="Stolte C."/>
            <person name="Sykes S."/>
            <person name="Thomson T."/>
            <person name="Walk T."/>
            <person name="White J."/>
            <person name="Yandava C."/>
            <person name="Burger G."/>
            <person name="Gray M.W."/>
            <person name="Holland P.W.H."/>
            <person name="King N."/>
            <person name="Lang F.B.F."/>
            <person name="Roger A.J."/>
            <person name="Ruiz-Trillo I."/>
            <person name="Lander E."/>
            <person name="Nusbaum C."/>
        </authorList>
    </citation>
    <scope>NUCLEOTIDE SEQUENCE [LARGE SCALE GENOMIC DNA]</scope>
    <source>
        <strain evidence="4 5">ATCC 50062</strain>
    </source>
</reference>
<protein>
    <submittedName>
        <fullName evidence="4">Uncharacterized protein</fullName>
    </submittedName>
</protein>
<feature type="compositionally biased region" description="Low complexity" evidence="1">
    <location>
        <begin position="599"/>
        <end position="618"/>
    </location>
</feature>
<dbReference type="OrthoDB" id="418495at2759"/>
<dbReference type="Pfam" id="PF04784">
    <property type="entry name" value="DUF547"/>
    <property type="match status" value="1"/>
</dbReference>
<evidence type="ECO:0000313" key="5">
    <source>
        <dbReference type="Proteomes" id="UP000054408"/>
    </source>
</evidence>
<feature type="compositionally biased region" description="Low complexity" evidence="1">
    <location>
        <begin position="505"/>
        <end position="523"/>
    </location>
</feature>
<dbReference type="GeneID" id="25569155"/>
<evidence type="ECO:0000259" key="2">
    <source>
        <dbReference type="Pfam" id="PF04784"/>
    </source>
</evidence>
<feature type="region of interest" description="Disordered" evidence="1">
    <location>
        <begin position="1"/>
        <end position="20"/>
    </location>
</feature>
<proteinExistence type="predicted"/>
<dbReference type="eggNOG" id="ENOG502QTXZ">
    <property type="taxonomic scope" value="Eukaryota"/>
</dbReference>
<keyword evidence="5" id="KW-1185">Reference proteome</keyword>
<dbReference type="AlphaFoldDB" id="A0A0L0DT32"/>
<evidence type="ECO:0000259" key="3">
    <source>
        <dbReference type="Pfam" id="PF08588"/>
    </source>
</evidence>
<dbReference type="RefSeq" id="XP_013752967.1">
    <property type="nucleotide sequence ID" value="XM_013897513.1"/>
</dbReference>
<name>A0A0L0DT32_THETB</name>
<feature type="region of interest" description="Disordered" evidence="1">
    <location>
        <begin position="502"/>
        <end position="563"/>
    </location>
</feature>
<evidence type="ECO:0000256" key="1">
    <source>
        <dbReference type="SAM" id="MobiDB-lite"/>
    </source>
</evidence>
<gene>
    <name evidence="4" type="ORF">AMSG_11092</name>
</gene>
<dbReference type="Pfam" id="PF08588">
    <property type="entry name" value="Duc1"/>
    <property type="match status" value="1"/>
</dbReference>
<sequence length="1249" mass="137148">MLRKGDGDGDAADGAKAKAREKVKVRKKIRKRVLAANQEQAVGKAKAAGPEEIEVDPKDFYSPYELPLKVTNLYGTPRHIEPNTHFSIPYANELFEGHVSLVFRGEPRDPHFDSIYDSWKTVFEIQLQGKLKVKTRSTLYMGIEAMGPVSIGIIGRALGKILLKLIRSQTRGMDGTFNEGDDLRPHICFPMAMFADRFVWTPEGETPPAIGQYLDCEDDESAKARKKAATMDDRYGPDSGILTMSFRSPRLDMVNWKIIDIPGMKDINFAPYLAGLGLQIVAYDMPPDWTGIHLDSAKQYYFCFTIENTGTGVRARKSYPASVPPEYLYHPGDPRLDAALASPRDSEYEYEYVETYEYDEFARDEDEPGSGSGSSSFWSSGGGGSPHRSARRQAADDDDDDDDDDDLDADMDDPFEASLFSPELTTTLKTPGARYSSISVPALIEYYPHNKRRVLYVVHAVPAASSSASATALASPPPPLTLPMYSPPPSIAISPESETGRMTYASASDSSDAGASSGSGHADPPTPSRPTLPYVRGRSGSAGSRSERATGAGGADAASSADSFSNSSAWTEVEEIGEAAVPIRSQADPEGLRVSRSARSLTSLKRGSKRSSSGSRSQSRSRSRSRSRSGSNSSRLPPTTLSARRTETSGSEYSSGSCSSKYEARRAVARAPRRRSGEKGRRASGGPSRFVGVSLSPLAGEYNRFSAVAPAVSGVRRVLRTYSDIRDLEAHFRSHSISRKGLKNPKVRRYSRLAKERSALDAFLSNVASARSPAAQQLLALFLTDTVSGDARFFLSGAHERDAADLSTQVKFHTSAVRALDETYWREETALLYSDNLSFCQFKRKARLHKRQRVQEEVTAIIALDDVLSVGPLEDSNTPFDGFVFVKIVTLERVHYVCVASEEVAAAFVAAISAACHKLRASRRALSSAVTQVRASSAGSQQAVYVYSVPRFKSRLLLNGRRLLFNPFAPSMASAVAPWEVIGELLREGTMLRGSDVHSVKVNAFLDATVELKRLRMDEQVWNHNQKVAFFLNAFHLLVVHALIVLGTPSSKKEARQLYTDYSYQLGEYVLSAAEIEHAILRAPATKHPARLQKTRARVSKLKKLRSKDPVPRFEESDPRAKFVLDRVDWRLNFAIISGSLGSVMTFPVYHPDHVDSQLNSATSAYLNAFTSVSETTAVVTLPNQCAKLIPHLGATHLAVLRRLEPFYRGSLAAALQRVLDSRDKNVSIHFAEPEKGEKLRFHAAFSIA</sequence>
<accession>A0A0L0DT32</accession>
<feature type="region of interest" description="Disordered" evidence="1">
    <location>
        <begin position="579"/>
        <end position="689"/>
    </location>
</feature>
<feature type="compositionally biased region" description="Low complexity" evidence="1">
    <location>
        <begin position="648"/>
        <end position="660"/>
    </location>
</feature>
<evidence type="ECO:0000313" key="4">
    <source>
        <dbReference type="EMBL" id="KNC55430.1"/>
    </source>
</evidence>
<feature type="domain" description="Domain of unknown function at the cortex 1" evidence="3">
    <location>
        <begin position="78"/>
        <end position="305"/>
    </location>
</feature>
<dbReference type="Proteomes" id="UP000054408">
    <property type="component" value="Unassembled WGS sequence"/>
</dbReference>
<organism evidence="4 5">
    <name type="scientific">Thecamonas trahens ATCC 50062</name>
    <dbReference type="NCBI Taxonomy" id="461836"/>
    <lineage>
        <taxon>Eukaryota</taxon>
        <taxon>Apusozoa</taxon>
        <taxon>Apusomonadida</taxon>
        <taxon>Apusomonadidae</taxon>
        <taxon>Thecamonas</taxon>
    </lineage>
</organism>
<feature type="region of interest" description="Disordered" evidence="1">
    <location>
        <begin position="363"/>
        <end position="423"/>
    </location>
</feature>
<dbReference type="PANTHER" id="PTHR46361">
    <property type="entry name" value="ELECTRON CARRIER/ PROTEIN DISULFIDE OXIDOREDUCTASE"/>
    <property type="match status" value="1"/>
</dbReference>